<reference evidence="11" key="1">
    <citation type="submission" date="2021-01" db="EMBL/GenBank/DDBJ databases">
        <authorList>
            <consortium name="Aspergillus chevalieri M1 genome sequencing consortium"/>
            <person name="Kazuki M."/>
            <person name="Futagami T."/>
        </authorList>
    </citation>
    <scope>NUCLEOTIDE SEQUENCE</scope>
    <source>
        <strain evidence="11">M1</strain>
    </source>
</reference>
<dbReference type="EMBL" id="AP024418">
    <property type="protein sequence ID" value="BCR86546.1"/>
    <property type="molecule type" value="Genomic_DNA"/>
</dbReference>
<protein>
    <recommendedName>
        <fullName evidence="3">H/ACA ribonucleoprotein complex non-core subunit NAF1</fullName>
    </recommendedName>
    <alternativeName>
        <fullName evidence="9">Nuclear assembly factor 1</fullName>
    </alternativeName>
</protein>
<comment type="subcellular location">
    <subcellularLocation>
        <location evidence="1">Nucleus</location>
    </subcellularLocation>
</comment>
<comment type="similarity">
    <text evidence="2">Belongs to the NAF1 family.</text>
</comment>
<evidence type="ECO:0000256" key="8">
    <source>
        <dbReference type="ARBA" id="ARBA00023242"/>
    </source>
</evidence>
<reference evidence="11" key="2">
    <citation type="submission" date="2021-02" db="EMBL/GenBank/DDBJ databases">
        <title>Aspergillus chevalieri M1 genome sequence.</title>
        <authorList>
            <person name="Kadooka C."/>
            <person name="Mori K."/>
            <person name="Futagami T."/>
        </authorList>
    </citation>
    <scope>NUCLEOTIDE SEQUENCE</scope>
    <source>
        <strain evidence="11">M1</strain>
    </source>
</reference>
<organism evidence="11 12">
    <name type="scientific">Aspergillus chevalieri</name>
    <name type="common">Eurotium chevalieri</name>
    <dbReference type="NCBI Taxonomy" id="182096"/>
    <lineage>
        <taxon>Eukaryota</taxon>
        <taxon>Fungi</taxon>
        <taxon>Dikarya</taxon>
        <taxon>Ascomycota</taxon>
        <taxon>Pezizomycotina</taxon>
        <taxon>Eurotiomycetes</taxon>
        <taxon>Eurotiomycetidae</taxon>
        <taxon>Eurotiales</taxon>
        <taxon>Aspergillaceae</taxon>
        <taxon>Aspergillus</taxon>
        <taxon>Aspergillus subgen. Aspergillus</taxon>
    </lineage>
</organism>
<evidence type="ECO:0000256" key="9">
    <source>
        <dbReference type="ARBA" id="ARBA00076743"/>
    </source>
</evidence>
<feature type="compositionally biased region" description="Polar residues" evidence="10">
    <location>
        <begin position="150"/>
        <end position="168"/>
    </location>
</feature>
<feature type="compositionally biased region" description="Low complexity" evidence="10">
    <location>
        <begin position="519"/>
        <end position="534"/>
    </location>
</feature>
<dbReference type="InterPro" id="IPR040309">
    <property type="entry name" value="Naf1"/>
</dbReference>
<feature type="compositionally biased region" description="Acidic residues" evidence="10">
    <location>
        <begin position="387"/>
        <end position="398"/>
    </location>
</feature>
<dbReference type="GO" id="GO:0000493">
    <property type="term" value="P:box H/ACA snoRNP assembly"/>
    <property type="evidence" value="ECO:0007669"/>
    <property type="project" value="InterPro"/>
</dbReference>
<proteinExistence type="inferred from homology"/>
<feature type="compositionally biased region" description="Low complexity" evidence="10">
    <location>
        <begin position="624"/>
        <end position="647"/>
    </location>
</feature>
<dbReference type="GeneID" id="66980905"/>
<dbReference type="InterPro" id="IPR038664">
    <property type="entry name" value="Gar1/Naf1_Cbf5-bd_sf"/>
</dbReference>
<feature type="region of interest" description="Disordered" evidence="10">
    <location>
        <begin position="624"/>
        <end position="657"/>
    </location>
</feature>
<dbReference type="GO" id="GO:0005732">
    <property type="term" value="C:sno(s)RNA-containing ribonucleoprotein complex"/>
    <property type="evidence" value="ECO:0007669"/>
    <property type="project" value="InterPro"/>
</dbReference>
<evidence type="ECO:0000256" key="7">
    <source>
        <dbReference type="ARBA" id="ARBA00022884"/>
    </source>
</evidence>
<dbReference type="Pfam" id="PF04410">
    <property type="entry name" value="Gar1"/>
    <property type="match status" value="1"/>
</dbReference>
<dbReference type="GO" id="GO:0001522">
    <property type="term" value="P:pseudouridine synthesis"/>
    <property type="evidence" value="ECO:0007669"/>
    <property type="project" value="InterPro"/>
</dbReference>
<keyword evidence="12" id="KW-1185">Reference proteome</keyword>
<evidence type="ECO:0000256" key="3">
    <source>
        <dbReference type="ARBA" id="ARBA00021438"/>
    </source>
</evidence>
<evidence type="ECO:0000256" key="10">
    <source>
        <dbReference type="SAM" id="MobiDB-lite"/>
    </source>
</evidence>
<feature type="region of interest" description="Disordered" evidence="10">
    <location>
        <begin position="1"/>
        <end position="221"/>
    </location>
</feature>
<dbReference type="KEGG" id="ache:ACHE_30533S"/>
<evidence type="ECO:0000313" key="11">
    <source>
        <dbReference type="EMBL" id="BCR86546.1"/>
    </source>
</evidence>
<dbReference type="InterPro" id="IPR009000">
    <property type="entry name" value="Transl_B-barrel_sf"/>
</dbReference>
<feature type="region of interest" description="Disordered" evidence="10">
    <location>
        <begin position="387"/>
        <end position="609"/>
    </location>
</feature>
<evidence type="ECO:0000256" key="6">
    <source>
        <dbReference type="ARBA" id="ARBA00022553"/>
    </source>
</evidence>
<dbReference type="FunFam" id="2.40.10.230:FF:000002">
    <property type="entry name" value="H/ACA ribonucleoprotein complex non-core subunit NAF1"/>
    <property type="match status" value="1"/>
</dbReference>
<dbReference type="RefSeq" id="XP_043135068.1">
    <property type="nucleotide sequence ID" value="XM_043277161.1"/>
</dbReference>
<dbReference type="PANTHER" id="PTHR31633">
    <property type="entry name" value="H/ACA RIBONUCLEOPROTEIN COMPLEX NON-CORE SUBUNIT NAF1"/>
    <property type="match status" value="1"/>
</dbReference>
<evidence type="ECO:0000256" key="2">
    <source>
        <dbReference type="ARBA" id="ARBA00009801"/>
    </source>
</evidence>
<gene>
    <name evidence="11" type="ORF">ACHE_30533S</name>
</gene>
<feature type="compositionally biased region" description="Polar residues" evidence="10">
    <location>
        <begin position="598"/>
        <end position="608"/>
    </location>
</feature>
<dbReference type="GO" id="GO:0005634">
    <property type="term" value="C:nucleus"/>
    <property type="evidence" value="ECO:0007669"/>
    <property type="project" value="UniProtKB-SubCell"/>
</dbReference>
<dbReference type="SUPFAM" id="SSF50447">
    <property type="entry name" value="Translation proteins"/>
    <property type="match status" value="1"/>
</dbReference>
<dbReference type="GO" id="GO:0003723">
    <property type="term" value="F:RNA binding"/>
    <property type="evidence" value="ECO:0007669"/>
    <property type="project" value="UniProtKB-KW"/>
</dbReference>
<feature type="compositionally biased region" description="Low complexity" evidence="10">
    <location>
        <begin position="560"/>
        <end position="597"/>
    </location>
</feature>
<evidence type="ECO:0000256" key="4">
    <source>
        <dbReference type="ARBA" id="ARBA00022517"/>
    </source>
</evidence>
<dbReference type="PANTHER" id="PTHR31633:SF1">
    <property type="entry name" value="H_ACA RIBONUCLEOPROTEIN COMPLEX NON-CORE SUBUNIT NAF1"/>
    <property type="match status" value="1"/>
</dbReference>
<dbReference type="GO" id="GO:0006364">
    <property type="term" value="P:rRNA processing"/>
    <property type="evidence" value="ECO:0007669"/>
    <property type="project" value="UniProtKB-KW"/>
</dbReference>
<accession>A0A7R7VL09</accession>
<evidence type="ECO:0000256" key="1">
    <source>
        <dbReference type="ARBA" id="ARBA00004123"/>
    </source>
</evidence>
<name>A0A7R7VL09_ASPCH</name>
<dbReference type="InterPro" id="IPR007504">
    <property type="entry name" value="H/ACA_rnp_Gar1/Naf1"/>
</dbReference>
<sequence length="681" mass="74822">MNDQQQPGLPVPGTMNETPPVAVTPGEDGSEFYNTPFDAGTPLNKDENKEDIAKDSTITESNTSQTAPLIPGLNLVNVSLHDVQSNSKPNSAQGTEGDTNMSEGNEIANAKPEIRHVAAQDATEPTQVNQAEPAPQAGEAMEVDEKDVQQKQGGVTNEQLNANASSRTPVHATELAPATEIAQKEDDEHPEWEVDSSPYESSSDDTTDSSEDDSDDDEDYPILSPEEQARILMQAELGSDDEGEGKGKSGSHIKTANEILEEAPPIPDVIVTPEMKVVHLGHIQTIVENNALIEANVSGEYQVLEGGSLLCDEQRKVVGVVCETLGRVENPLYTVRYESVAVMEERGISKGQNIYYVEPHSSFVFTQPLKGMKGSDASNFHDEEIAEDEVEFSDDEAEAEYKRKLKQKRQEKKEARHGDGGPARGRRGPPGPSKLNQTELNYDDDAGEDGYTPLARPKNLHEFMGQGEAPVEGDGPSARGSGFRGGRGRGRGSDRGRGGRGRGGPRDQHHDRRPYPHESQPQSQPQQQPQPQQPYIQAPFQSNQQPAFGMPQQYPGFTFSQQQQPYPQAQSSTPFQLQMQYMQSFQQQANPYQQTAQMPQMPSNSQFNPQLVLAALQQQQAQQQQYQQQYQQAQAQQQPLSQQVPGPLGQPPTINFDQVRAQLNLLQQWGNGNQGPPRPPQ</sequence>
<feature type="compositionally biased region" description="Polar residues" evidence="10">
    <location>
        <begin position="82"/>
        <end position="103"/>
    </location>
</feature>
<dbReference type="AlphaFoldDB" id="A0A7R7VL09"/>
<keyword evidence="7" id="KW-0694">RNA-binding</keyword>
<keyword evidence="4" id="KW-0690">Ribosome biogenesis</keyword>
<feature type="compositionally biased region" description="Basic and acidic residues" evidence="10">
    <location>
        <begin position="44"/>
        <end position="54"/>
    </location>
</feature>
<feature type="compositionally biased region" description="Acidic residues" evidence="10">
    <location>
        <begin position="202"/>
        <end position="220"/>
    </location>
</feature>
<evidence type="ECO:0000313" key="12">
    <source>
        <dbReference type="Proteomes" id="UP000637239"/>
    </source>
</evidence>
<dbReference type="Proteomes" id="UP000637239">
    <property type="component" value="Chromosome 3"/>
</dbReference>
<keyword evidence="6" id="KW-0597">Phosphoprotein</keyword>
<feature type="compositionally biased region" description="Polar residues" evidence="10">
    <location>
        <begin position="56"/>
        <end position="67"/>
    </location>
</feature>
<feature type="compositionally biased region" description="Basic and acidic residues" evidence="10">
    <location>
        <begin position="504"/>
        <end position="516"/>
    </location>
</feature>
<dbReference type="Gene3D" id="2.40.10.230">
    <property type="entry name" value="Probable tRNA pseudouridine synthase domain"/>
    <property type="match status" value="1"/>
</dbReference>
<keyword evidence="8" id="KW-0539">Nucleus</keyword>
<keyword evidence="5" id="KW-0698">rRNA processing</keyword>
<evidence type="ECO:0000256" key="5">
    <source>
        <dbReference type="ARBA" id="ARBA00022552"/>
    </source>
</evidence>